<dbReference type="InterPro" id="IPR025158">
    <property type="entry name" value="Mg_chelat-rel_C"/>
</dbReference>
<dbReference type="AlphaFoldDB" id="A0A1G2KAQ3"/>
<dbReference type="InterPro" id="IPR045006">
    <property type="entry name" value="CHLI-like"/>
</dbReference>
<feature type="domain" description="MCM C-terminal AAA(+) ATPase" evidence="4">
    <location>
        <begin position="292"/>
        <end position="350"/>
    </location>
</feature>
<proteinExistence type="inferred from homology"/>
<dbReference type="PANTHER" id="PTHR32039:SF7">
    <property type="entry name" value="COMPETENCE PROTEIN COMM"/>
    <property type="match status" value="1"/>
</dbReference>
<dbReference type="Pfam" id="PF13541">
    <property type="entry name" value="ChlI"/>
    <property type="match status" value="1"/>
</dbReference>
<dbReference type="GO" id="GO:0003677">
    <property type="term" value="F:DNA binding"/>
    <property type="evidence" value="ECO:0007669"/>
    <property type="project" value="InterPro"/>
</dbReference>
<gene>
    <name evidence="5" type="ORF">A2847_02595</name>
</gene>
<dbReference type="InterPro" id="IPR004482">
    <property type="entry name" value="Mg_chelat-rel"/>
</dbReference>
<dbReference type="NCBIfam" id="TIGR00368">
    <property type="entry name" value="YifB family Mg chelatase-like AAA ATPase"/>
    <property type="match status" value="1"/>
</dbReference>
<evidence type="ECO:0000256" key="3">
    <source>
        <dbReference type="ARBA" id="ARBA00022840"/>
    </source>
</evidence>
<dbReference type="SUPFAM" id="SSF52540">
    <property type="entry name" value="P-loop containing nucleoside triphosphate hydrolases"/>
    <property type="match status" value="1"/>
</dbReference>
<dbReference type="Proteomes" id="UP000178574">
    <property type="component" value="Unassembled WGS sequence"/>
</dbReference>
<evidence type="ECO:0000256" key="2">
    <source>
        <dbReference type="ARBA" id="ARBA00022741"/>
    </source>
</evidence>
<protein>
    <submittedName>
        <fullName evidence="5">Magnesium chelatase</fullName>
    </submittedName>
</protein>
<dbReference type="Gene3D" id="3.40.50.300">
    <property type="entry name" value="P-loop containing nucleotide triphosphate hydrolases"/>
    <property type="match status" value="1"/>
</dbReference>
<dbReference type="InterPro" id="IPR027417">
    <property type="entry name" value="P-loop_NTPase"/>
</dbReference>
<organism evidence="5 6">
    <name type="scientific">Candidatus Sungbacteria bacterium RIFCSPHIGHO2_01_FULL_50_25</name>
    <dbReference type="NCBI Taxonomy" id="1802265"/>
    <lineage>
        <taxon>Bacteria</taxon>
        <taxon>Candidatus Sungiibacteriota</taxon>
    </lineage>
</organism>
<reference evidence="5 6" key="1">
    <citation type="journal article" date="2016" name="Nat. Commun.">
        <title>Thousands of microbial genomes shed light on interconnected biogeochemical processes in an aquifer system.</title>
        <authorList>
            <person name="Anantharaman K."/>
            <person name="Brown C.T."/>
            <person name="Hug L.A."/>
            <person name="Sharon I."/>
            <person name="Castelle C.J."/>
            <person name="Probst A.J."/>
            <person name="Thomas B.C."/>
            <person name="Singh A."/>
            <person name="Wilkins M.J."/>
            <person name="Karaoz U."/>
            <person name="Brodie E.L."/>
            <person name="Williams K.H."/>
            <person name="Hubbard S.S."/>
            <person name="Banfield J.F."/>
        </authorList>
    </citation>
    <scope>NUCLEOTIDE SEQUENCE [LARGE SCALE GENOMIC DNA]</scope>
</reference>
<evidence type="ECO:0000259" key="4">
    <source>
        <dbReference type="PROSITE" id="PS50051"/>
    </source>
</evidence>
<evidence type="ECO:0000313" key="5">
    <source>
        <dbReference type="EMBL" id="OGZ96529.1"/>
    </source>
</evidence>
<comment type="caution">
    <text evidence="5">The sequence shown here is derived from an EMBL/GenBank/DDBJ whole genome shotgun (WGS) entry which is preliminary data.</text>
</comment>
<dbReference type="Pfam" id="PF13335">
    <property type="entry name" value="Mg_chelatase_C"/>
    <property type="match status" value="1"/>
</dbReference>
<dbReference type="EMBL" id="MHQD01000010">
    <property type="protein sequence ID" value="OGZ96529.1"/>
    <property type="molecule type" value="Genomic_DNA"/>
</dbReference>
<dbReference type="GO" id="GO:0005524">
    <property type="term" value="F:ATP binding"/>
    <property type="evidence" value="ECO:0007669"/>
    <property type="project" value="UniProtKB-KW"/>
</dbReference>
<dbReference type="PANTHER" id="PTHR32039">
    <property type="entry name" value="MAGNESIUM-CHELATASE SUBUNIT CHLI"/>
    <property type="match status" value="1"/>
</dbReference>
<keyword evidence="2" id="KW-0547">Nucleotide-binding</keyword>
<comment type="similarity">
    <text evidence="1">Belongs to the Mg-chelatase subunits D/I family. ComM subfamily.</text>
</comment>
<dbReference type="InterPro" id="IPR020568">
    <property type="entry name" value="Ribosomal_Su5_D2-typ_SF"/>
</dbReference>
<dbReference type="InterPro" id="IPR014721">
    <property type="entry name" value="Ribsml_uS5_D2-typ_fold_subgr"/>
</dbReference>
<accession>A0A1G2KAQ3</accession>
<dbReference type="SMART" id="SM00382">
    <property type="entry name" value="AAA"/>
    <property type="match status" value="1"/>
</dbReference>
<evidence type="ECO:0000256" key="1">
    <source>
        <dbReference type="ARBA" id="ARBA00006354"/>
    </source>
</evidence>
<dbReference type="PRINTS" id="PR01657">
    <property type="entry name" value="MCMFAMILY"/>
</dbReference>
<dbReference type="InterPro" id="IPR003593">
    <property type="entry name" value="AAA+_ATPase"/>
</dbReference>
<dbReference type="PROSITE" id="PS50051">
    <property type="entry name" value="MCM_2"/>
    <property type="match status" value="1"/>
</dbReference>
<dbReference type="Gene3D" id="3.30.230.10">
    <property type="match status" value="1"/>
</dbReference>
<dbReference type="InterPro" id="IPR001208">
    <property type="entry name" value="MCM_dom"/>
</dbReference>
<keyword evidence="3" id="KW-0067">ATP-binding</keyword>
<evidence type="ECO:0000313" key="6">
    <source>
        <dbReference type="Proteomes" id="UP000178574"/>
    </source>
</evidence>
<sequence>MAVTLYSGQIVGIHATPISVEIDISPGLHIFSIVGLADKEIQEARERISAAIRNLGALPPHKKSQRVIVNLAPADVKKEGPAFDIPIALGYLLASEQISFDPKGKLFLGELGLDGTLRPISGVLAIASIARAIGCEEIVVPKGNGREASLIEGLRTTEASTLLELIDHLEGRHIIPPTPYEERSIPLSYTSDFRDIKGQEKAKRALVIAAAGGHNILMTGPPGGGKTILARALPSILPPLSFEESIEVTKIHSVAGLLRDGAPYVAHPPFRNPHHTSSHISIIGGGAHPRPGEITLAHHGVLFLDEFPEFDRRVIESLREPLEERRITVARAQGTETFPARFMLVAAMNPCPCGNYGSRDKACVCSAAAVLKYKKKISGPMLDRIDIHIETSPVEFEKLAGGDAEPSEAVRTEVIRARLAQQKRFSGHGTSTNADMGLQEIKKHIVLSDNLKKTLRLAHEQYGLSARAYHRVLKLSRTIADLAGSDEISENHIAEALQYRPKQD</sequence>
<name>A0A1G2KAQ3_9BACT</name>
<dbReference type="Pfam" id="PF01078">
    <property type="entry name" value="Mg_chelatase"/>
    <property type="match status" value="1"/>
</dbReference>
<dbReference type="InterPro" id="IPR000523">
    <property type="entry name" value="Mg_chelatse_chII-like_cat_dom"/>
</dbReference>
<dbReference type="SUPFAM" id="SSF54211">
    <property type="entry name" value="Ribosomal protein S5 domain 2-like"/>
    <property type="match status" value="1"/>
</dbReference>